<dbReference type="Gene3D" id="3.40.50.280">
    <property type="entry name" value="Cobalamin-binding domain"/>
    <property type="match status" value="1"/>
</dbReference>
<dbReference type="Pfam" id="PF02310">
    <property type="entry name" value="B12-binding"/>
    <property type="match status" value="1"/>
</dbReference>
<organism evidence="7 8">
    <name type="scientific">Candidatus Avibacteroides avistercoris</name>
    <dbReference type="NCBI Taxonomy" id="2840690"/>
    <lineage>
        <taxon>Bacteria</taxon>
        <taxon>Pseudomonadati</taxon>
        <taxon>Bacteroidota</taxon>
        <taxon>Bacteroidia</taxon>
        <taxon>Bacteroidales</taxon>
        <taxon>Bacteroidaceae</taxon>
        <taxon>Bacteroidaceae incertae sedis</taxon>
        <taxon>Candidatus Avibacteroides</taxon>
    </lineage>
</organism>
<dbReference type="GO" id="GO:0005829">
    <property type="term" value="C:cytosol"/>
    <property type="evidence" value="ECO:0007669"/>
    <property type="project" value="TreeGrafter"/>
</dbReference>
<dbReference type="PROSITE" id="PS51332">
    <property type="entry name" value="B12_BINDING"/>
    <property type="match status" value="1"/>
</dbReference>
<evidence type="ECO:0000256" key="5">
    <source>
        <dbReference type="ARBA" id="ARBA00023014"/>
    </source>
</evidence>
<accession>A0A9D2UIP4</accession>
<evidence type="ECO:0000256" key="2">
    <source>
        <dbReference type="ARBA" id="ARBA00022691"/>
    </source>
</evidence>
<keyword evidence="2" id="KW-0949">S-adenosyl-L-methionine</keyword>
<dbReference type="GO" id="GO:0051536">
    <property type="term" value="F:iron-sulfur cluster binding"/>
    <property type="evidence" value="ECO:0007669"/>
    <property type="project" value="UniProtKB-KW"/>
</dbReference>
<name>A0A9D2UIP4_9BACT</name>
<dbReference type="PANTHER" id="PTHR43409:SF16">
    <property type="entry name" value="SLR0320 PROTEIN"/>
    <property type="match status" value="1"/>
</dbReference>
<evidence type="ECO:0000256" key="1">
    <source>
        <dbReference type="ARBA" id="ARBA00001966"/>
    </source>
</evidence>
<evidence type="ECO:0000313" key="7">
    <source>
        <dbReference type="EMBL" id="HJD53056.1"/>
    </source>
</evidence>
<evidence type="ECO:0000256" key="3">
    <source>
        <dbReference type="ARBA" id="ARBA00022723"/>
    </source>
</evidence>
<comment type="caution">
    <text evidence="7">The sequence shown here is derived from an EMBL/GenBank/DDBJ whole genome shotgun (WGS) entry which is preliminary data.</text>
</comment>
<dbReference type="EMBL" id="DWUP01000102">
    <property type="protein sequence ID" value="HJD53056.1"/>
    <property type="molecule type" value="Genomic_DNA"/>
</dbReference>
<reference evidence="7" key="2">
    <citation type="submission" date="2021-04" db="EMBL/GenBank/DDBJ databases">
        <authorList>
            <person name="Gilroy R."/>
        </authorList>
    </citation>
    <scope>NUCLEOTIDE SEQUENCE</scope>
    <source>
        <strain evidence="7">MalCec1-1739</strain>
    </source>
</reference>
<proteinExistence type="predicted"/>
<dbReference type="PANTHER" id="PTHR43409">
    <property type="entry name" value="ANAEROBIC MAGNESIUM-PROTOPORPHYRIN IX MONOMETHYL ESTER CYCLASE-RELATED"/>
    <property type="match status" value="1"/>
</dbReference>
<evidence type="ECO:0000313" key="8">
    <source>
        <dbReference type="Proteomes" id="UP000787625"/>
    </source>
</evidence>
<dbReference type="GO" id="GO:0046872">
    <property type="term" value="F:metal ion binding"/>
    <property type="evidence" value="ECO:0007669"/>
    <property type="project" value="UniProtKB-KW"/>
</dbReference>
<keyword evidence="5" id="KW-0411">Iron-sulfur</keyword>
<feature type="domain" description="B12-binding" evidence="6">
    <location>
        <begin position="2"/>
        <end position="136"/>
    </location>
</feature>
<dbReference type="InterPro" id="IPR006158">
    <property type="entry name" value="Cobalamin-bd"/>
</dbReference>
<feature type="non-terminal residue" evidence="7">
    <location>
        <position position="142"/>
    </location>
</feature>
<dbReference type="InterPro" id="IPR036724">
    <property type="entry name" value="Cobalamin-bd_sf"/>
</dbReference>
<sequence>MTRILWIDLNSSYAHSSLALPAIHAQMAGDTRFEWLKLTCTINDDTTRIVARAAGTHPDIIAASCWLFTCDKLMDILARCRALMPSAVIIIGGPECLGDNRRLLAANPFVDCALRGEGEEAFPRWLDVWDCPQRWGEADGVC</sequence>
<reference evidence="7" key="1">
    <citation type="journal article" date="2021" name="PeerJ">
        <title>Extensive microbial diversity within the chicken gut microbiome revealed by metagenomics and culture.</title>
        <authorList>
            <person name="Gilroy R."/>
            <person name="Ravi A."/>
            <person name="Getino M."/>
            <person name="Pursley I."/>
            <person name="Horton D.L."/>
            <person name="Alikhan N.F."/>
            <person name="Baker D."/>
            <person name="Gharbi K."/>
            <person name="Hall N."/>
            <person name="Watson M."/>
            <person name="Adriaenssens E.M."/>
            <person name="Foster-Nyarko E."/>
            <person name="Jarju S."/>
            <person name="Secka A."/>
            <person name="Antonio M."/>
            <person name="Oren A."/>
            <person name="Chaudhuri R.R."/>
            <person name="La Ragione R."/>
            <person name="Hildebrand F."/>
            <person name="Pallen M.J."/>
        </authorList>
    </citation>
    <scope>NUCLEOTIDE SEQUENCE</scope>
    <source>
        <strain evidence="7">MalCec1-1739</strain>
    </source>
</reference>
<keyword evidence="4" id="KW-0408">Iron</keyword>
<dbReference type="SUPFAM" id="SSF52242">
    <property type="entry name" value="Cobalamin (vitamin B12)-binding domain"/>
    <property type="match status" value="1"/>
</dbReference>
<dbReference type="Proteomes" id="UP000787625">
    <property type="component" value="Unassembled WGS sequence"/>
</dbReference>
<dbReference type="GO" id="GO:0031419">
    <property type="term" value="F:cobalamin binding"/>
    <property type="evidence" value="ECO:0007669"/>
    <property type="project" value="InterPro"/>
</dbReference>
<gene>
    <name evidence="7" type="ORF">IAA93_04950</name>
</gene>
<dbReference type="AlphaFoldDB" id="A0A9D2UIP4"/>
<evidence type="ECO:0000256" key="4">
    <source>
        <dbReference type="ARBA" id="ARBA00023004"/>
    </source>
</evidence>
<dbReference type="InterPro" id="IPR051198">
    <property type="entry name" value="BchE-like"/>
</dbReference>
<evidence type="ECO:0000259" key="6">
    <source>
        <dbReference type="PROSITE" id="PS51332"/>
    </source>
</evidence>
<protein>
    <submittedName>
        <fullName evidence="7">Cobalamin-dependent protein</fullName>
    </submittedName>
</protein>
<keyword evidence="3" id="KW-0479">Metal-binding</keyword>
<comment type="cofactor">
    <cofactor evidence="1">
        <name>[4Fe-4S] cluster</name>
        <dbReference type="ChEBI" id="CHEBI:49883"/>
    </cofactor>
</comment>